<evidence type="ECO:0000313" key="3">
    <source>
        <dbReference type="EMBL" id="MTW05926.1"/>
    </source>
</evidence>
<evidence type="ECO:0000256" key="1">
    <source>
        <dbReference type="SAM" id="MobiDB-lite"/>
    </source>
</evidence>
<proteinExistence type="predicted"/>
<dbReference type="AlphaFoldDB" id="A0A6L6Q921"/>
<organism evidence="3 4">
    <name type="scientific">Pseudoduganella ginsengisoli</name>
    <dbReference type="NCBI Taxonomy" id="1462440"/>
    <lineage>
        <taxon>Bacteria</taxon>
        <taxon>Pseudomonadati</taxon>
        <taxon>Pseudomonadota</taxon>
        <taxon>Betaproteobacteria</taxon>
        <taxon>Burkholderiales</taxon>
        <taxon>Oxalobacteraceae</taxon>
        <taxon>Telluria group</taxon>
        <taxon>Pseudoduganella</taxon>
    </lineage>
</organism>
<feature type="compositionally biased region" description="Polar residues" evidence="1">
    <location>
        <begin position="34"/>
        <end position="45"/>
    </location>
</feature>
<evidence type="ECO:0000256" key="2">
    <source>
        <dbReference type="SAM" id="SignalP"/>
    </source>
</evidence>
<feature type="compositionally biased region" description="Polar residues" evidence="1">
    <location>
        <begin position="94"/>
        <end position="106"/>
    </location>
</feature>
<comment type="caution">
    <text evidence="3">The sequence shown here is derived from an EMBL/GenBank/DDBJ whole genome shotgun (WGS) entry which is preliminary data.</text>
</comment>
<protein>
    <recommendedName>
        <fullName evidence="5">Copper resistance protein CopB</fullName>
    </recommendedName>
</protein>
<keyword evidence="4" id="KW-1185">Reference proteome</keyword>
<gene>
    <name evidence="3" type="ORF">GM668_27990</name>
</gene>
<feature type="signal peptide" evidence="2">
    <location>
        <begin position="1"/>
        <end position="20"/>
    </location>
</feature>
<feature type="compositionally biased region" description="Basic and acidic residues" evidence="1">
    <location>
        <begin position="107"/>
        <end position="117"/>
    </location>
</feature>
<name>A0A6L6Q921_9BURK</name>
<feature type="region of interest" description="Disordered" evidence="1">
    <location>
        <begin position="33"/>
        <end position="131"/>
    </location>
</feature>
<feature type="chain" id="PRO_5026764735" description="Copper resistance protein CopB" evidence="2">
    <location>
        <begin position="21"/>
        <end position="131"/>
    </location>
</feature>
<dbReference type="RefSeq" id="WP_155442270.1">
    <property type="nucleotide sequence ID" value="NZ_WNLA01000033.1"/>
</dbReference>
<evidence type="ECO:0000313" key="4">
    <source>
        <dbReference type="Proteomes" id="UP000484015"/>
    </source>
</evidence>
<evidence type="ECO:0008006" key="5">
    <source>
        <dbReference type="Google" id="ProtNLM"/>
    </source>
</evidence>
<reference evidence="3 4" key="1">
    <citation type="submission" date="2019-11" db="EMBL/GenBank/DDBJ databases">
        <title>Type strains purchased from KCTC, JCM and DSMZ.</title>
        <authorList>
            <person name="Lu H."/>
        </authorList>
    </citation>
    <scope>NUCLEOTIDE SEQUENCE [LARGE SCALE GENOMIC DNA]</scope>
    <source>
        <strain evidence="3 4">KCTC 42409</strain>
    </source>
</reference>
<dbReference type="Proteomes" id="UP000484015">
    <property type="component" value="Unassembled WGS sequence"/>
</dbReference>
<dbReference type="EMBL" id="WNLA01000033">
    <property type="protein sequence ID" value="MTW05926.1"/>
    <property type="molecule type" value="Genomic_DNA"/>
</dbReference>
<accession>A0A6L6Q921</accession>
<keyword evidence="2" id="KW-0732">Signal</keyword>
<dbReference type="OrthoDB" id="8708729at2"/>
<sequence length="131" mass="13921">MKSLYALLFAAAGVPLAAYAQSPAPTYRSAFAGYQSTPETTQSPDQAWRQANRDVAASGHAVDHMHHGAMGHETQAGGPAGPGKMEHGMMKHGQAQQGTMNHAESSSAHRDHGKEAKPAAPQPQQHEHKDH</sequence>